<comment type="caution">
    <text evidence="1">The sequence shown here is derived from an EMBL/GenBank/DDBJ whole genome shotgun (WGS) entry which is preliminary data.</text>
</comment>
<evidence type="ECO:0000313" key="1">
    <source>
        <dbReference type="EMBL" id="KAK8775531.1"/>
    </source>
</evidence>
<dbReference type="EMBL" id="JARKHS020014012">
    <property type="protein sequence ID" value="KAK8775531.1"/>
    <property type="molecule type" value="Genomic_DNA"/>
</dbReference>
<gene>
    <name evidence="1" type="ORF">V5799_031124</name>
</gene>
<evidence type="ECO:0000313" key="2">
    <source>
        <dbReference type="Proteomes" id="UP001321473"/>
    </source>
</evidence>
<reference evidence="1 2" key="1">
    <citation type="journal article" date="2023" name="Arcadia Sci">
        <title>De novo assembly of a long-read Amblyomma americanum tick genome.</title>
        <authorList>
            <person name="Chou S."/>
            <person name="Poskanzer K.E."/>
            <person name="Rollins M."/>
            <person name="Thuy-Boun P.S."/>
        </authorList>
    </citation>
    <scope>NUCLEOTIDE SEQUENCE [LARGE SCALE GENOMIC DNA]</scope>
    <source>
        <strain evidence="1">F_SG_1</strain>
        <tissue evidence="1">Salivary glands</tissue>
    </source>
</reference>
<dbReference type="AlphaFoldDB" id="A0AAQ4ELP1"/>
<proteinExistence type="predicted"/>
<dbReference type="Proteomes" id="UP001321473">
    <property type="component" value="Unassembled WGS sequence"/>
</dbReference>
<name>A0AAQ4ELP1_AMBAM</name>
<organism evidence="1 2">
    <name type="scientific">Amblyomma americanum</name>
    <name type="common">Lone star tick</name>
    <dbReference type="NCBI Taxonomy" id="6943"/>
    <lineage>
        <taxon>Eukaryota</taxon>
        <taxon>Metazoa</taxon>
        <taxon>Ecdysozoa</taxon>
        <taxon>Arthropoda</taxon>
        <taxon>Chelicerata</taxon>
        <taxon>Arachnida</taxon>
        <taxon>Acari</taxon>
        <taxon>Parasitiformes</taxon>
        <taxon>Ixodida</taxon>
        <taxon>Ixodoidea</taxon>
        <taxon>Ixodidae</taxon>
        <taxon>Amblyomminae</taxon>
        <taxon>Amblyomma</taxon>
    </lineage>
</organism>
<protein>
    <submittedName>
        <fullName evidence="1">Uncharacterized protein</fullName>
    </submittedName>
</protein>
<keyword evidence="2" id="KW-1185">Reference proteome</keyword>
<accession>A0AAQ4ELP1</accession>
<sequence length="139" mass="15567">MFCPQLLNEEIAKNAAQLAAGYEISGYTECRALLNPVKSTQESPENCHQRVPQTPKHCLMETNMKDLFQEAYSWDMSHRASACISINAMAAFCNHHGYWVENMHCGEHRQNGTLGLVVWHLRASSAGTADKGKRSTLNE</sequence>